<comment type="subcellular location">
    <subcellularLocation>
        <location evidence="1 14">Cytoplasm</location>
    </subcellularLocation>
</comment>
<sequence>MRVLLIHTDYLKYKTKNKTPIAEEIEKDREEGAFNEALVVFTAVEKDDEKNPAGVVNNLINEIKSTNDQISAEKIVLYPYAHLSSSLSSPKAAIDILKMAEDELSVCGFEVSRVPFGWYKSFEISCKGHPLSELSRSIEAVDITADEIGEEEESEPSKLYILNDSELTSADDYKYQKKSDLEKLAKSELGIAESKDIDPPHVKLMREKELADYESAVDVGHLKWYPKGRLVRDLLSDYVYNIVVDRGAMPIETPVMYDLANDAIREHAEKFGERQYKIHTKKELMLRFACCFGAFRVLSELFLTWKNLPAKVYELSTYSFRFEKKGEVVGLKRLRGFTMPDMHSICTNMDHSLTEFDNQVDMCVQTGKDFNVNYEIIFRATQDFYDENKEWMYSTAKKINKPVLLEILPERKHYWVCKMDFAAMDYLGRPIENPTVQIDVESGKRFDINYLTEDETEKHPIILHCSPTGSVERVICSLLEKTAIEINEKPPMLPVWLSPVQVRIIPIGENHLGFANEIADEIALNNIRVDVDDRDERVSKKIRNAATDWVPYTIVVGDKEMESGQLNVTIRETKEKIDMSVDDVVYQILTKTMDKPFRKLPLPRNLSKRINFQ</sequence>
<keyword evidence="17" id="KW-1185">Reference proteome</keyword>
<comment type="caution">
    <text evidence="16">The sequence shown here is derived from an EMBL/GenBank/DDBJ whole genome shotgun (WGS) entry which is preliminary data.</text>
</comment>
<keyword evidence="7 14" id="KW-0862">Zinc</keyword>
<name>A0A366M9V8_9EURY</name>
<dbReference type="Gene3D" id="3.30.930.10">
    <property type="entry name" value="Bira Bifunctional Protein, Domain 2"/>
    <property type="match status" value="1"/>
</dbReference>
<dbReference type="GO" id="GO:0005737">
    <property type="term" value="C:cytoplasm"/>
    <property type="evidence" value="ECO:0007669"/>
    <property type="project" value="UniProtKB-SubCell"/>
</dbReference>
<dbReference type="InterPro" id="IPR002320">
    <property type="entry name" value="Thr-tRNA-ligase_IIa"/>
</dbReference>
<dbReference type="InterPro" id="IPR006195">
    <property type="entry name" value="aa-tRNA-synth_II"/>
</dbReference>
<dbReference type="FunFam" id="3.40.50.800:FF:000001">
    <property type="entry name" value="Threonine--tRNA ligase"/>
    <property type="match status" value="1"/>
</dbReference>
<evidence type="ECO:0000256" key="14">
    <source>
        <dbReference type="HAMAP-Rule" id="MF_00184"/>
    </source>
</evidence>
<dbReference type="Pfam" id="PF00587">
    <property type="entry name" value="tRNA-synt_2b"/>
    <property type="match status" value="1"/>
</dbReference>
<keyword evidence="11 14" id="KW-0030">Aminoacyl-tRNA synthetase</keyword>
<keyword evidence="8 14" id="KW-0067">ATP-binding</keyword>
<keyword evidence="4 14" id="KW-0436">Ligase</keyword>
<evidence type="ECO:0000256" key="3">
    <source>
        <dbReference type="ARBA" id="ARBA00022555"/>
    </source>
</evidence>
<evidence type="ECO:0000256" key="12">
    <source>
        <dbReference type="ARBA" id="ARBA00049515"/>
    </source>
</evidence>
<dbReference type="PANTHER" id="PTHR11451:SF44">
    <property type="entry name" value="THREONINE--TRNA LIGASE, CHLOROPLASTIC_MITOCHONDRIAL 2"/>
    <property type="match status" value="1"/>
</dbReference>
<dbReference type="NCBIfam" id="NF003068">
    <property type="entry name" value="PRK03991.1"/>
    <property type="match status" value="1"/>
</dbReference>
<dbReference type="PRINTS" id="PR01047">
    <property type="entry name" value="TRNASYNTHTHR"/>
</dbReference>
<feature type="binding site" evidence="14">
    <location>
        <position position="343"/>
    </location>
    <ligand>
        <name>Zn(2+)</name>
        <dbReference type="ChEBI" id="CHEBI:29105"/>
        <note>catalytic</note>
    </ligand>
</feature>
<dbReference type="NCBIfam" id="TIGR00418">
    <property type="entry name" value="thrS"/>
    <property type="match status" value="1"/>
</dbReference>
<keyword evidence="3 14" id="KW-0820">tRNA-binding</keyword>
<accession>A0A366M9V8</accession>
<evidence type="ECO:0000256" key="13">
    <source>
        <dbReference type="ARBA" id="ARBA00060816"/>
    </source>
</evidence>
<dbReference type="EC" id="6.1.1.3" evidence="14"/>
<keyword evidence="10 14" id="KW-0648">Protein biosynthesis</keyword>
<dbReference type="GO" id="GO:0008270">
    <property type="term" value="F:zinc ion binding"/>
    <property type="evidence" value="ECO:0007669"/>
    <property type="project" value="InterPro"/>
</dbReference>
<proteinExistence type="inferred from homology"/>
<dbReference type="GO" id="GO:0004829">
    <property type="term" value="F:threonine-tRNA ligase activity"/>
    <property type="evidence" value="ECO:0007669"/>
    <property type="project" value="UniProtKB-UniRule"/>
</dbReference>
<evidence type="ECO:0000256" key="4">
    <source>
        <dbReference type="ARBA" id="ARBA00022598"/>
    </source>
</evidence>
<comment type="subunit">
    <text evidence="14">Homodimer.</text>
</comment>
<keyword evidence="9 14" id="KW-0694">RNA-binding</keyword>
<dbReference type="Proteomes" id="UP000253099">
    <property type="component" value="Unassembled WGS sequence"/>
</dbReference>
<organism evidence="16 17">
    <name type="scientific">Candidatus Methanobinarius endosymbioticus</name>
    <dbReference type="NCBI Taxonomy" id="2006182"/>
    <lineage>
        <taxon>Archaea</taxon>
        <taxon>Methanobacteriati</taxon>
        <taxon>Methanobacteriota</taxon>
        <taxon>Methanomada group</taxon>
        <taxon>Methanobacteria</taxon>
        <taxon>Methanobacteriales</taxon>
        <taxon>Methanobacteriaceae</taxon>
        <taxon>Candidatus Methanobinarius</taxon>
    </lineage>
</organism>
<dbReference type="Pfam" id="PF08915">
    <property type="entry name" value="tRNA-Thr_ED"/>
    <property type="match status" value="1"/>
</dbReference>
<dbReference type="HAMAP" id="MF_00184">
    <property type="entry name" value="Thr_tRNA_synth"/>
    <property type="match status" value="1"/>
</dbReference>
<evidence type="ECO:0000256" key="10">
    <source>
        <dbReference type="ARBA" id="ARBA00022917"/>
    </source>
</evidence>
<comment type="similarity">
    <text evidence="13">Belongs to the class-II aminoacyl-tRNA synthetase family. Archaea-specific ThrRS editing domain subfamily.</text>
</comment>
<evidence type="ECO:0000259" key="15">
    <source>
        <dbReference type="PROSITE" id="PS50862"/>
    </source>
</evidence>
<evidence type="ECO:0000256" key="11">
    <source>
        <dbReference type="ARBA" id="ARBA00023146"/>
    </source>
</evidence>
<dbReference type="SUPFAM" id="SSF52954">
    <property type="entry name" value="Class II aaRS ABD-related"/>
    <property type="match status" value="1"/>
</dbReference>
<feature type="domain" description="Aminoacyl-transfer RNA synthetases class-II family profile" evidence="15">
    <location>
        <begin position="198"/>
        <end position="494"/>
    </location>
</feature>
<evidence type="ECO:0000256" key="2">
    <source>
        <dbReference type="ARBA" id="ARBA00022490"/>
    </source>
</evidence>
<dbReference type="PANTHER" id="PTHR11451">
    <property type="entry name" value="THREONINE-TRNA LIGASE"/>
    <property type="match status" value="1"/>
</dbReference>
<dbReference type="InterPro" id="IPR015011">
    <property type="entry name" value="Threonyl-tRNA_syn_edit_dom_arc"/>
</dbReference>
<keyword evidence="2 14" id="KW-0963">Cytoplasm</keyword>
<evidence type="ECO:0000256" key="8">
    <source>
        <dbReference type="ARBA" id="ARBA00022840"/>
    </source>
</evidence>
<evidence type="ECO:0000256" key="9">
    <source>
        <dbReference type="ARBA" id="ARBA00022884"/>
    </source>
</evidence>
<dbReference type="InterPro" id="IPR036621">
    <property type="entry name" value="Anticodon-bd_dom_sf"/>
</dbReference>
<evidence type="ECO:0000256" key="5">
    <source>
        <dbReference type="ARBA" id="ARBA00022723"/>
    </source>
</evidence>
<dbReference type="AlphaFoldDB" id="A0A366M9V8"/>
<dbReference type="Gene3D" id="3.50.80.10">
    <property type="entry name" value="D-tyrosyl-tRNA(Tyr) deacylase"/>
    <property type="match status" value="1"/>
</dbReference>
<dbReference type="Pfam" id="PF03129">
    <property type="entry name" value="HGTP_anticodon"/>
    <property type="match status" value="1"/>
</dbReference>
<dbReference type="PROSITE" id="PS50862">
    <property type="entry name" value="AA_TRNA_LIGASE_II"/>
    <property type="match status" value="1"/>
</dbReference>
<dbReference type="InterPro" id="IPR023509">
    <property type="entry name" value="DTD-like_sf"/>
</dbReference>
<dbReference type="GO" id="GO:0005524">
    <property type="term" value="F:ATP binding"/>
    <property type="evidence" value="ECO:0007669"/>
    <property type="project" value="UniProtKB-UniRule"/>
</dbReference>
<feature type="binding site" evidence="14">
    <location>
        <position position="464"/>
    </location>
    <ligand>
        <name>Zn(2+)</name>
        <dbReference type="ChEBI" id="CHEBI:29105"/>
        <note>catalytic</note>
    </ligand>
</feature>
<evidence type="ECO:0000256" key="1">
    <source>
        <dbReference type="ARBA" id="ARBA00004496"/>
    </source>
</evidence>
<evidence type="ECO:0000313" key="16">
    <source>
        <dbReference type="EMBL" id="RBQ22613.1"/>
    </source>
</evidence>
<dbReference type="EMBL" id="NIZT01000058">
    <property type="protein sequence ID" value="RBQ22613.1"/>
    <property type="molecule type" value="Genomic_DNA"/>
</dbReference>
<evidence type="ECO:0000256" key="7">
    <source>
        <dbReference type="ARBA" id="ARBA00022833"/>
    </source>
</evidence>
<gene>
    <name evidence="16" type="primary">thrS_2</name>
    <name evidence="14" type="synonym">thrS</name>
    <name evidence="16" type="ORF">ALNOE001_17170</name>
</gene>
<dbReference type="FunFam" id="3.50.80.10:FF:000004">
    <property type="entry name" value="Threonine--tRNA ligase"/>
    <property type="match status" value="1"/>
</dbReference>
<comment type="caution">
    <text evidence="14">Lacks conserved residue(s) required for the propagation of feature annotation.</text>
</comment>
<dbReference type="SUPFAM" id="SSF55681">
    <property type="entry name" value="Class II aaRS and biotin synthetases"/>
    <property type="match status" value="1"/>
</dbReference>
<dbReference type="Gene3D" id="3.40.50.800">
    <property type="entry name" value="Anticodon-binding domain"/>
    <property type="match status" value="1"/>
</dbReference>
<protein>
    <recommendedName>
        <fullName evidence="14">Threonine--tRNA ligase</fullName>
        <ecNumber evidence="14">6.1.1.3</ecNumber>
    </recommendedName>
    <alternativeName>
        <fullName evidence="14">Threonyl-tRNA synthetase</fullName>
        <shortName evidence="14">ThrRS</shortName>
    </alternativeName>
</protein>
<comment type="catalytic activity">
    <reaction evidence="12 14">
        <text>tRNA(Thr) + L-threonine + ATP = L-threonyl-tRNA(Thr) + AMP + diphosphate + H(+)</text>
        <dbReference type="Rhea" id="RHEA:24624"/>
        <dbReference type="Rhea" id="RHEA-COMP:9670"/>
        <dbReference type="Rhea" id="RHEA-COMP:9704"/>
        <dbReference type="ChEBI" id="CHEBI:15378"/>
        <dbReference type="ChEBI" id="CHEBI:30616"/>
        <dbReference type="ChEBI" id="CHEBI:33019"/>
        <dbReference type="ChEBI" id="CHEBI:57926"/>
        <dbReference type="ChEBI" id="CHEBI:78442"/>
        <dbReference type="ChEBI" id="CHEBI:78534"/>
        <dbReference type="ChEBI" id="CHEBI:456215"/>
        <dbReference type="EC" id="6.1.1.3"/>
    </reaction>
</comment>
<comment type="cofactor">
    <cofactor evidence="14">
        <name>Zn(2+)</name>
        <dbReference type="ChEBI" id="CHEBI:29105"/>
    </cofactor>
    <text evidence="14">Binds 1 zinc ion per subunit.</text>
</comment>
<evidence type="ECO:0000313" key="17">
    <source>
        <dbReference type="Proteomes" id="UP000253099"/>
    </source>
</evidence>
<dbReference type="InterPro" id="IPR045864">
    <property type="entry name" value="aa-tRNA-synth_II/BPL/LPL"/>
</dbReference>
<reference evidence="16 17" key="1">
    <citation type="submission" date="2018-06" db="EMBL/GenBank/DDBJ databases">
        <title>Genomic insight into two independent archaeal endosymbiosis events.</title>
        <authorList>
            <person name="Lind A.E."/>
            <person name="Lewis W.H."/>
            <person name="Spang A."/>
            <person name="Guy L."/>
            <person name="Embley M.T."/>
            <person name="Ettema T.J.G."/>
        </authorList>
    </citation>
    <scope>NUCLEOTIDE SEQUENCE [LARGE SCALE GENOMIC DNA]</scope>
    <source>
        <strain evidence="16">NOE</strain>
    </source>
</reference>
<keyword evidence="6 14" id="KW-0547">Nucleotide-binding</keyword>
<evidence type="ECO:0000256" key="6">
    <source>
        <dbReference type="ARBA" id="ARBA00022741"/>
    </source>
</evidence>
<feature type="binding site" evidence="14">
    <location>
        <position position="291"/>
    </location>
    <ligand>
        <name>Zn(2+)</name>
        <dbReference type="ChEBI" id="CHEBI:29105"/>
        <note>catalytic</note>
    </ligand>
</feature>
<dbReference type="InterPro" id="IPR047246">
    <property type="entry name" value="ThrRS_anticodon"/>
</dbReference>
<dbReference type="CDD" id="cd00860">
    <property type="entry name" value="ThrRS_anticodon"/>
    <property type="match status" value="1"/>
</dbReference>
<dbReference type="InterPro" id="IPR002314">
    <property type="entry name" value="aa-tRNA-synt_IIb"/>
</dbReference>
<keyword evidence="5 14" id="KW-0479">Metal-binding</keyword>
<dbReference type="InterPro" id="IPR004154">
    <property type="entry name" value="Anticodon-bd"/>
</dbReference>
<dbReference type="GO" id="GO:0000049">
    <property type="term" value="F:tRNA binding"/>
    <property type="evidence" value="ECO:0007669"/>
    <property type="project" value="UniProtKB-KW"/>
</dbReference>
<dbReference type="GO" id="GO:0006435">
    <property type="term" value="P:threonyl-tRNA aminoacylation"/>
    <property type="evidence" value="ECO:0007669"/>
    <property type="project" value="UniProtKB-UniRule"/>
</dbReference>
<dbReference type="GO" id="GO:0002161">
    <property type="term" value="F:aminoacyl-tRNA deacylase activity"/>
    <property type="evidence" value="ECO:0007669"/>
    <property type="project" value="UniProtKB-ARBA"/>
</dbReference>